<dbReference type="RefSeq" id="WP_264136687.1">
    <property type="nucleotide sequence ID" value="NZ_JAOYOD010000001.1"/>
</dbReference>
<name>A0ABT3CQI0_9BACT</name>
<protein>
    <submittedName>
        <fullName evidence="1">Uncharacterized protein</fullName>
    </submittedName>
</protein>
<gene>
    <name evidence="1" type="ORF">N7U62_04480</name>
</gene>
<sequence>MVEEFKTLRDDEIEVLLNAPVLVSVLIAGADDKIDKDEIAQAVEIANSKQARAREQLIEYYREVGKDFQAKFEKYVAEMPENASARSEAITAELRKLNFILPKVDRNFAIKLYASLRDMAKKVAEASGGILGYMSVSYEEAKLMELQMIEDPEKYEI</sequence>
<evidence type="ECO:0000313" key="1">
    <source>
        <dbReference type="EMBL" id="MCV9385904.1"/>
    </source>
</evidence>
<dbReference type="Proteomes" id="UP001300692">
    <property type="component" value="Unassembled WGS sequence"/>
</dbReference>
<organism evidence="1 2">
    <name type="scientific">Reichenbachiella ulvae</name>
    <dbReference type="NCBI Taxonomy" id="2980104"/>
    <lineage>
        <taxon>Bacteria</taxon>
        <taxon>Pseudomonadati</taxon>
        <taxon>Bacteroidota</taxon>
        <taxon>Cytophagia</taxon>
        <taxon>Cytophagales</taxon>
        <taxon>Reichenbachiellaceae</taxon>
        <taxon>Reichenbachiella</taxon>
    </lineage>
</organism>
<comment type="caution">
    <text evidence="1">The sequence shown here is derived from an EMBL/GenBank/DDBJ whole genome shotgun (WGS) entry which is preliminary data.</text>
</comment>
<evidence type="ECO:0000313" key="2">
    <source>
        <dbReference type="Proteomes" id="UP001300692"/>
    </source>
</evidence>
<proteinExistence type="predicted"/>
<reference evidence="1 2" key="1">
    <citation type="submission" date="2022-10" db="EMBL/GenBank/DDBJ databases">
        <title>Comparative genomics and taxonomic characterization of three novel marine species of genus Reichenbachiella exhibiting antioxidant and polysaccharide degradation activities.</title>
        <authorList>
            <person name="Muhammad N."/>
            <person name="Lee Y.-J."/>
            <person name="Ko J."/>
            <person name="Kim S.-G."/>
        </authorList>
    </citation>
    <scope>NUCLEOTIDE SEQUENCE [LARGE SCALE GENOMIC DNA]</scope>
    <source>
        <strain evidence="1 2">ABR2-5</strain>
    </source>
</reference>
<keyword evidence="2" id="KW-1185">Reference proteome</keyword>
<dbReference type="EMBL" id="JAOYOD010000001">
    <property type="protein sequence ID" value="MCV9385904.1"/>
    <property type="molecule type" value="Genomic_DNA"/>
</dbReference>
<accession>A0ABT3CQI0</accession>